<dbReference type="InterPro" id="IPR048273">
    <property type="entry name" value="Luciferase"/>
</dbReference>
<dbReference type="Proteomes" id="UP000236447">
    <property type="component" value="Chromosome"/>
</dbReference>
<keyword evidence="1" id="KW-0812">Transmembrane</keyword>
<evidence type="ECO:0000259" key="2">
    <source>
        <dbReference type="Pfam" id="PF17648"/>
    </source>
</evidence>
<evidence type="ECO:0000256" key="1">
    <source>
        <dbReference type="SAM" id="Phobius"/>
    </source>
</evidence>
<name>A0A2I7KBC6_9RHOB</name>
<protein>
    <recommendedName>
        <fullName evidence="2">Luciferase domain-containing protein</fullName>
    </recommendedName>
</protein>
<proteinExistence type="predicted"/>
<feature type="domain" description="Luciferase" evidence="2">
    <location>
        <begin position="190"/>
        <end position="260"/>
    </location>
</feature>
<reference evidence="3 4" key="2">
    <citation type="journal article" date="2017" name="Genome Biol. Evol.">
        <title>Trajectories and Drivers of Genome Evolution in Surface-Associated Marine Phaeobacter.</title>
        <authorList>
            <person name="Freese H.M."/>
            <person name="Sikorski J."/>
            <person name="Bunk B."/>
            <person name="Scheuner C."/>
            <person name="Meier-Kolthoff J.P."/>
            <person name="Sproer C."/>
            <person name="Gram L."/>
            <person name="Overmann J."/>
        </authorList>
    </citation>
    <scope>NUCLEOTIDE SEQUENCE [LARGE SCALE GENOMIC DNA]</scope>
    <source>
        <strain evidence="3 4">P88</strain>
    </source>
</reference>
<gene>
    <name evidence="3" type="ORF">PhaeoP88_02556</name>
</gene>
<organism evidence="3 4">
    <name type="scientific">Phaeobacter inhibens</name>
    <dbReference type="NCBI Taxonomy" id="221822"/>
    <lineage>
        <taxon>Bacteria</taxon>
        <taxon>Pseudomonadati</taxon>
        <taxon>Pseudomonadota</taxon>
        <taxon>Alphaproteobacteria</taxon>
        <taxon>Rhodobacterales</taxon>
        <taxon>Roseobacteraceae</taxon>
        <taxon>Phaeobacter</taxon>
    </lineage>
</organism>
<evidence type="ECO:0000313" key="4">
    <source>
        <dbReference type="Proteomes" id="UP000236447"/>
    </source>
</evidence>
<dbReference type="PANTHER" id="PTHR38695">
    <property type="entry name" value="AMINO ACID PERMEASE_ SLC12A DOMAIN-CONTAINING PROTEIN"/>
    <property type="match status" value="1"/>
</dbReference>
<dbReference type="PANTHER" id="PTHR38695:SF1">
    <property type="entry name" value="AMINO ACID PERMEASE_ SLC12A DOMAIN-CONTAINING PROTEIN"/>
    <property type="match status" value="1"/>
</dbReference>
<keyword evidence="1" id="KW-0472">Membrane</keyword>
<feature type="transmembrane region" description="Helical" evidence="1">
    <location>
        <begin position="36"/>
        <end position="58"/>
    </location>
</feature>
<evidence type="ECO:0000313" key="3">
    <source>
        <dbReference type="EMBL" id="AUQ99911.1"/>
    </source>
</evidence>
<keyword evidence="1" id="KW-1133">Transmembrane helix</keyword>
<sequence length="274" mass="30101">MWVQRIFHVANAVLVCAAIGFAWGQHQSWSATGGSLFGWVMVTAAVVFALLAALVWAIRDYRAWIALGEGGLPSNIFGWFAVTAMRPMAGDPYDQSVFAGKLGGSTDQTFLGDLPTRAGPRPTVAPHAVPHRQTDQIPDRDVMQQLSNMFDGIVARNDDRLHYQLSQYEKHNQAIWLRDVEGGNPATGLGGEIGHFHPSDGSMHTILSPSDAKQVLDKGWGELHSMARFKRIFPTETFVMLYAPARAEHVPVIRDIIEAATRYALPRGNNSIKG</sequence>
<dbReference type="EMBL" id="CP010725">
    <property type="protein sequence ID" value="AUQ99911.1"/>
    <property type="molecule type" value="Genomic_DNA"/>
</dbReference>
<accession>A0A2I7KBC6</accession>
<reference evidence="3 4" key="1">
    <citation type="journal article" date="2017" name="Front. Microbiol.">
        <title>Phaeobacter piscinae sp. nov., a species of the Roseobacter group and potential aquaculture probiont.</title>
        <authorList>
            <person name="Sonnenschein E.C."/>
            <person name="Phippen C.B.W."/>
            <person name="Nielsen K.F."/>
            <person name="Mateiu R.V."/>
            <person name="Melchiorsen J."/>
            <person name="Gram L."/>
            <person name="Overmann J."/>
            <person name="Freese H.M."/>
        </authorList>
    </citation>
    <scope>NUCLEOTIDE SEQUENCE [LARGE SCALE GENOMIC DNA]</scope>
    <source>
        <strain evidence="3 4">P88</strain>
    </source>
</reference>
<dbReference type="InterPro" id="IPR040841">
    <property type="entry name" value="Luciferase_dom"/>
</dbReference>
<feature type="transmembrane region" description="Helical" evidence="1">
    <location>
        <begin position="64"/>
        <end position="82"/>
    </location>
</feature>
<dbReference type="AlphaFoldDB" id="A0A2I7KBC6"/>
<feature type="transmembrane region" description="Helical" evidence="1">
    <location>
        <begin position="6"/>
        <end position="24"/>
    </location>
</feature>
<dbReference type="Pfam" id="PF17648">
    <property type="entry name" value="Luciferase"/>
    <property type="match status" value="1"/>
</dbReference>